<comment type="caution">
    <text evidence="2">The sequence shown here is derived from an EMBL/GenBank/DDBJ whole genome shotgun (WGS) entry which is preliminary data.</text>
</comment>
<dbReference type="Proteomes" id="UP001066276">
    <property type="component" value="Chromosome 2_1"/>
</dbReference>
<dbReference type="EMBL" id="JANPWB010000003">
    <property type="protein sequence ID" value="KAJ1202867.1"/>
    <property type="molecule type" value="Genomic_DNA"/>
</dbReference>
<organism evidence="2 3">
    <name type="scientific">Pleurodeles waltl</name>
    <name type="common">Iberian ribbed newt</name>
    <dbReference type="NCBI Taxonomy" id="8319"/>
    <lineage>
        <taxon>Eukaryota</taxon>
        <taxon>Metazoa</taxon>
        <taxon>Chordata</taxon>
        <taxon>Craniata</taxon>
        <taxon>Vertebrata</taxon>
        <taxon>Euteleostomi</taxon>
        <taxon>Amphibia</taxon>
        <taxon>Batrachia</taxon>
        <taxon>Caudata</taxon>
        <taxon>Salamandroidea</taxon>
        <taxon>Salamandridae</taxon>
        <taxon>Pleurodelinae</taxon>
        <taxon>Pleurodeles</taxon>
    </lineage>
</organism>
<accession>A0AAV7VNA9</accession>
<feature type="compositionally biased region" description="Gly residues" evidence="1">
    <location>
        <begin position="146"/>
        <end position="155"/>
    </location>
</feature>
<dbReference type="AlphaFoldDB" id="A0AAV7VNA9"/>
<feature type="region of interest" description="Disordered" evidence="1">
    <location>
        <begin position="77"/>
        <end position="155"/>
    </location>
</feature>
<evidence type="ECO:0000256" key="1">
    <source>
        <dbReference type="SAM" id="MobiDB-lite"/>
    </source>
</evidence>
<reference evidence="2" key="1">
    <citation type="journal article" date="2022" name="bioRxiv">
        <title>Sequencing and chromosome-scale assembly of the giantPleurodeles waltlgenome.</title>
        <authorList>
            <person name="Brown T."/>
            <person name="Elewa A."/>
            <person name="Iarovenko S."/>
            <person name="Subramanian E."/>
            <person name="Araus A.J."/>
            <person name="Petzold A."/>
            <person name="Susuki M."/>
            <person name="Suzuki K.-i.T."/>
            <person name="Hayashi T."/>
            <person name="Toyoda A."/>
            <person name="Oliveira C."/>
            <person name="Osipova E."/>
            <person name="Leigh N.D."/>
            <person name="Simon A."/>
            <person name="Yun M.H."/>
        </authorList>
    </citation>
    <scope>NUCLEOTIDE SEQUENCE</scope>
    <source>
        <strain evidence="2">20211129_DDA</strain>
        <tissue evidence="2">Liver</tissue>
    </source>
</reference>
<keyword evidence="3" id="KW-1185">Reference proteome</keyword>
<proteinExistence type="predicted"/>
<evidence type="ECO:0000313" key="3">
    <source>
        <dbReference type="Proteomes" id="UP001066276"/>
    </source>
</evidence>
<protein>
    <submittedName>
        <fullName evidence="2">Uncharacterized protein</fullName>
    </submittedName>
</protein>
<name>A0AAV7VNA9_PLEWA</name>
<evidence type="ECO:0000313" key="2">
    <source>
        <dbReference type="EMBL" id="KAJ1202867.1"/>
    </source>
</evidence>
<gene>
    <name evidence="2" type="ORF">NDU88_006662</name>
</gene>
<sequence length="155" mass="16750">MDLSRLFDWDSSKLSLVKASWTEDSHTEPWCVLVLGARLFYGHQKEEKPEGKSLFPGNTTLEQEALGRIVRRRSRPVGGASLLWPPGGEEAEGKSRSPGNTTLEQEALGRVVRRRSRPVGGASLLWPPGGGEAGREVPFPRQHNAGAGGAGARSP</sequence>